<dbReference type="EMBL" id="FOCV01000007">
    <property type="protein sequence ID" value="SEN75058.1"/>
    <property type="molecule type" value="Genomic_DNA"/>
</dbReference>
<proteinExistence type="predicted"/>
<reference evidence="3" key="2">
    <citation type="submission" date="2016-10" db="EMBL/GenBank/DDBJ databases">
        <authorList>
            <person name="Wibberg D."/>
        </authorList>
    </citation>
    <scope>NUCLEOTIDE SEQUENCE [LARGE SCALE GENOMIC DNA]</scope>
</reference>
<evidence type="ECO:0000313" key="2">
    <source>
        <dbReference type="EMBL" id="SEN75058.1"/>
    </source>
</evidence>
<evidence type="ECO:0000313" key="3">
    <source>
        <dbReference type="Proteomes" id="UP000183063"/>
    </source>
</evidence>
<dbReference type="AlphaFoldDB" id="A0A1H8J4W5"/>
<protein>
    <submittedName>
        <fullName evidence="1">Uncharacterized protein</fullName>
    </submittedName>
</protein>
<gene>
    <name evidence="1" type="ORF">RTCCBAU85039_2087</name>
    <name evidence="2" type="ORF">SAMN05216228_100781</name>
</gene>
<dbReference type="Proteomes" id="UP000183063">
    <property type="component" value="Unassembled WGS sequence"/>
</dbReference>
<reference evidence="2 4" key="3">
    <citation type="submission" date="2016-10" db="EMBL/GenBank/DDBJ databases">
        <authorList>
            <person name="Varghese N."/>
            <person name="Submissions S."/>
        </authorList>
    </citation>
    <scope>NUCLEOTIDE SEQUENCE [LARGE SCALE GENOMIC DNA]</scope>
    <source>
        <strain evidence="2 4">CGMCC 1.7071</strain>
    </source>
</reference>
<sequence length="114" mass="12318">MPARRALFVARLTLQVPSDGDTCQVLVPLPSGFQPSDAQAAMAGSKVAKIIKVVWKAAFMIPAPVALRVNALRQNRRVCAQRNHLWADPSVICEQMSPESCGSVDNRLTLPPIG</sequence>
<evidence type="ECO:0000313" key="4">
    <source>
        <dbReference type="Proteomes" id="UP000198939"/>
    </source>
</evidence>
<evidence type="ECO:0000313" key="1">
    <source>
        <dbReference type="EMBL" id="SEH74295.1"/>
    </source>
</evidence>
<dbReference type="EMBL" id="FNXB01000009">
    <property type="protein sequence ID" value="SEH74295.1"/>
    <property type="molecule type" value="Genomic_DNA"/>
</dbReference>
<dbReference type="Proteomes" id="UP000198939">
    <property type="component" value="Unassembled WGS sequence"/>
</dbReference>
<name>A0A1H8J4W5_9HYPH</name>
<organism evidence="1 3">
    <name type="scientific">Rhizobium tibeticum</name>
    <dbReference type="NCBI Taxonomy" id="501024"/>
    <lineage>
        <taxon>Bacteria</taxon>
        <taxon>Pseudomonadati</taxon>
        <taxon>Pseudomonadota</taxon>
        <taxon>Alphaproteobacteria</taxon>
        <taxon>Hyphomicrobiales</taxon>
        <taxon>Rhizobiaceae</taxon>
        <taxon>Rhizobium/Agrobacterium group</taxon>
        <taxon>Rhizobium</taxon>
    </lineage>
</organism>
<accession>A0A1H8J4W5</accession>
<reference evidence="1" key="1">
    <citation type="submission" date="2016-10" db="EMBL/GenBank/DDBJ databases">
        <authorList>
            <person name="de Groot N.N."/>
        </authorList>
    </citation>
    <scope>NUCLEOTIDE SEQUENCE [LARGE SCALE GENOMIC DNA]</scope>
    <source>
        <strain evidence="1">CCBAU85039</strain>
    </source>
</reference>
<keyword evidence="4" id="KW-1185">Reference proteome</keyword>